<keyword evidence="5" id="KW-1185">Reference proteome</keyword>
<dbReference type="RefSeq" id="WP_344070034.1">
    <property type="nucleotide sequence ID" value="NZ_BAAAPL010000001.1"/>
</dbReference>
<dbReference type="InterPro" id="IPR050595">
    <property type="entry name" value="Bact_response_regulator"/>
</dbReference>
<dbReference type="Gene3D" id="3.40.50.2300">
    <property type="match status" value="1"/>
</dbReference>
<comment type="caution">
    <text evidence="4">The sequence shown here is derived from an EMBL/GenBank/DDBJ whole genome shotgun (WGS) entry which is preliminary data.</text>
</comment>
<dbReference type="Proteomes" id="UP001501690">
    <property type="component" value="Unassembled WGS sequence"/>
</dbReference>
<feature type="modified residue" description="4-aspartylphosphate" evidence="2">
    <location>
        <position position="52"/>
    </location>
</feature>
<gene>
    <name evidence="4" type="ORF">GCM10009808_09930</name>
</gene>
<keyword evidence="1 2" id="KW-0597">Phosphoprotein</keyword>
<evidence type="ECO:0000256" key="1">
    <source>
        <dbReference type="ARBA" id="ARBA00022553"/>
    </source>
</evidence>
<evidence type="ECO:0000313" key="5">
    <source>
        <dbReference type="Proteomes" id="UP001501690"/>
    </source>
</evidence>
<protein>
    <recommendedName>
        <fullName evidence="3">Response regulatory domain-containing protein</fullName>
    </recommendedName>
</protein>
<evidence type="ECO:0000256" key="2">
    <source>
        <dbReference type="PROSITE-ProRule" id="PRU00169"/>
    </source>
</evidence>
<evidence type="ECO:0000313" key="4">
    <source>
        <dbReference type="EMBL" id="GAA1694858.1"/>
    </source>
</evidence>
<reference evidence="4 5" key="1">
    <citation type="journal article" date="2019" name="Int. J. Syst. Evol. Microbiol.">
        <title>The Global Catalogue of Microorganisms (GCM) 10K type strain sequencing project: providing services to taxonomists for standard genome sequencing and annotation.</title>
        <authorList>
            <consortium name="The Broad Institute Genomics Platform"/>
            <consortium name="The Broad Institute Genome Sequencing Center for Infectious Disease"/>
            <person name="Wu L."/>
            <person name="Ma J."/>
        </authorList>
    </citation>
    <scope>NUCLEOTIDE SEQUENCE [LARGE SCALE GENOMIC DNA]</scope>
    <source>
        <strain evidence="4 5">JCM 15577</strain>
    </source>
</reference>
<dbReference type="InterPro" id="IPR001789">
    <property type="entry name" value="Sig_transdc_resp-reg_receiver"/>
</dbReference>
<dbReference type="EMBL" id="BAAAPL010000001">
    <property type="protein sequence ID" value="GAA1694858.1"/>
    <property type="molecule type" value="Genomic_DNA"/>
</dbReference>
<dbReference type="SMART" id="SM00448">
    <property type="entry name" value="REC"/>
    <property type="match status" value="1"/>
</dbReference>
<sequence>MAEILVVEDDSDVAHLLNVRLTRGGHDVSLAADGAAGLTAARAGHPDLVILDWMMPLKNGLEVCTELRASEDFSATKIMMLTARTTQEDIDRAMAAGADDFVTKPFSPRALVERVEKLIA</sequence>
<dbReference type="PANTHER" id="PTHR44591:SF3">
    <property type="entry name" value="RESPONSE REGULATORY DOMAIN-CONTAINING PROTEIN"/>
    <property type="match status" value="1"/>
</dbReference>
<dbReference type="SUPFAM" id="SSF52172">
    <property type="entry name" value="CheY-like"/>
    <property type="match status" value="1"/>
</dbReference>
<proteinExistence type="predicted"/>
<organism evidence="4 5">
    <name type="scientific">Microbacterium sediminicola</name>
    <dbReference type="NCBI Taxonomy" id="415210"/>
    <lineage>
        <taxon>Bacteria</taxon>
        <taxon>Bacillati</taxon>
        <taxon>Actinomycetota</taxon>
        <taxon>Actinomycetes</taxon>
        <taxon>Micrococcales</taxon>
        <taxon>Microbacteriaceae</taxon>
        <taxon>Microbacterium</taxon>
    </lineage>
</organism>
<dbReference type="InterPro" id="IPR011006">
    <property type="entry name" value="CheY-like_superfamily"/>
</dbReference>
<dbReference type="CDD" id="cd17574">
    <property type="entry name" value="REC_OmpR"/>
    <property type="match status" value="1"/>
</dbReference>
<dbReference type="Pfam" id="PF00072">
    <property type="entry name" value="Response_reg"/>
    <property type="match status" value="1"/>
</dbReference>
<dbReference type="PROSITE" id="PS50110">
    <property type="entry name" value="RESPONSE_REGULATORY"/>
    <property type="match status" value="1"/>
</dbReference>
<dbReference type="PANTHER" id="PTHR44591">
    <property type="entry name" value="STRESS RESPONSE REGULATOR PROTEIN 1"/>
    <property type="match status" value="1"/>
</dbReference>
<accession>A0ABN2HWS9</accession>
<feature type="domain" description="Response regulatory" evidence="3">
    <location>
        <begin position="3"/>
        <end position="119"/>
    </location>
</feature>
<evidence type="ECO:0000259" key="3">
    <source>
        <dbReference type="PROSITE" id="PS50110"/>
    </source>
</evidence>
<name>A0ABN2HWS9_9MICO</name>